<dbReference type="GO" id="GO:0003677">
    <property type="term" value="F:DNA binding"/>
    <property type="evidence" value="ECO:0007669"/>
    <property type="project" value="InterPro"/>
</dbReference>
<feature type="domain" description="HTH cro/C1-type" evidence="1">
    <location>
        <begin position="66"/>
        <end position="121"/>
    </location>
</feature>
<organism evidence="2">
    <name type="scientific">viral metagenome</name>
    <dbReference type="NCBI Taxonomy" id="1070528"/>
    <lineage>
        <taxon>unclassified sequences</taxon>
        <taxon>metagenomes</taxon>
        <taxon>organismal metagenomes</taxon>
    </lineage>
</organism>
<dbReference type="SMART" id="SM00530">
    <property type="entry name" value="HTH_XRE"/>
    <property type="match status" value="1"/>
</dbReference>
<dbReference type="CDD" id="cd00093">
    <property type="entry name" value="HTH_XRE"/>
    <property type="match status" value="1"/>
</dbReference>
<protein>
    <submittedName>
        <fullName evidence="2">Putative DNA binding, helix-turn-helix domain containing protein</fullName>
    </submittedName>
</protein>
<dbReference type="InterPro" id="IPR001387">
    <property type="entry name" value="Cro/C1-type_HTH"/>
</dbReference>
<dbReference type="AlphaFoldDB" id="A0A6H1ZD18"/>
<dbReference type="EMBL" id="MT143990">
    <property type="protein sequence ID" value="QJA45444.1"/>
    <property type="molecule type" value="Genomic_DNA"/>
</dbReference>
<proteinExistence type="predicted"/>
<dbReference type="Pfam" id="PF01381">
    <property type="entry name" value="HTH_3"/>
    <property type="match status" value="1"/>
</dbReference>
<evidence type="ECO:0000259" key="1">
    <source>
        <dbReference type="PROSITE" id="PS50943"/>
    </source>
</evidence>
<dbReference type="PROSITE" id="PS50943">
    <property type="entry name" value="HTH_CROC1"/>
    <property type="match status" value="1"/>
</dbReference>
<dbReference type="Gene3D" id="1.10.260.40">
    <property type="entry name" value="lambda repressor-like DNA-binding domains"/>
    <property type="match status" value="1"/>
</dbReference>
<sequence length="129" mass="15042">MNITEKEIKEIIEILNDELEVDREFNIILNKEKAAKAILDKIKEKENLRNEDLSTIDINVEIGRQLKRLRKSRNITQAELGKKLKMSHANISDMEHGKTKLTIENLLIYQIIFGKENVEDILKVIFKKG</sequence>
<evidence type="ECO:0000313" key="2">
    <source>
        <dbReference type="EMBL" id="QJA45444.1"/>
    </source>
</evidence>
<dbReference type="EMBL" id="MT144705">
    <property type="protein sequence ID" value="QJH97862.1"/>
    <property type="molecule type" value="Genomic_DNA"/>
</dbReference>
<dbReference type="InterPro" id="IPR010982">
    <property type="entry name" value="Lambda_DNA-bd_dom_sf"/>
</dbReference>
<dbReference type="SUPFAM" id="SSF47413">
    <property type="entry name" value="lambda repressor-like DNA-binding domains"/>
    <property type="match status" value="1"/>
</dbReference>
<reference evidence="2" key="1">
    <citation type="submission" date="2020-03" db="EMBL/GenBank/DDBJ databases">
        <title>The deep terrestrial virosphere.</title>
        <authorList>
            <person name="Holmfeldt K."/>
            <person name="Nilsson E."/>
            <person name="Simone D."/>
            <person name="Lopez-Fernandez M."/>
            <person name="Wu X."/>
            <person name="de Brujin I."/>
            <person name="Lundin D."/>
            <person name="Andersson A."/>
            <person name="Bertilsson S."/>
            <person name="Dopson M."/>
        </authorList>
    </citation>
    <scope>NUCLEOTIDE SEQUENCE</scope>
    <source>
        <strain evidence="2">TM448A00237</strain>
        <strain evidence="3">TM448B01100</strain>
    </source>
</reference>
<accession>A0A6H1ZD18</accession>
<gene>
    <name evidence="2" type="ORF">TM448A00237_0050</name>
    <name evidence="3" type="ORF">TM448B01100_0008</name>
</gene>
<name>A0A6H1ZD18_9ZZZZ</name>
<evidence type="ECO:0000313" key="3">
    <source>
        <dbReference type="EMBL" id="QJH97862.1"/>
    </source>
</evidence>